<evidence type="ECO:0000313" key="3">
    <source>
        <dbReference type="Proteomes" id="UP000178974"/>
    </source>
</evidence>
<evidence type="ECO:0000259" key="1">
    <source>
        <dbReference type="Pfam" id="PF08241"/>
    </source>
</evidence>
<evidence type="ECO:0000313" key="2">
    <source>
        <dbReference type="EMBL" id="OGD43195.1"/>
    </source>
</evidence>
<dbReference type="Pfam" id="PF08241">
    <property type="entry name" value="Methyltransf_11"/>
    <property type="match status" value="1"/>
</dbReference>
<feature type="domain" description="Methyltransferase type 11" evidence="1">
    <location>
        <begin position="52"/>
        <end position="140"/>
    </location>
</feature>
<dbReference type="InterPro" id="IPR029063">
    <property type="entry name" value="SAM-dependent_MTases_sf"/>
</dbReference>
<dbReference type="CDD" id="cd02440">
    <property type="entry name" value="AdoMet_MTases"/>
    <property type="match status" value="1"/>
</dbReference>
<dbReference type="EMBL" id="MEZA01000006">
    <property type="protein sequence ID" value="OGD43195.1"/>
    <property type="molecule type" value="Genomic_DNA"/>
</dbReference>
<dbReference type="Gene3D" id="3.40.50.150">
    <property type="entry name" value="Vaccinia Virus protein VP39"/>
    <property type="match status" value="1"/>
</dbReference>
<accession>A0A1F5CK17</accession>
<gene>
    <name evidence="2" type="ORF">A2567_01870</name>
</gene>
<dbReference type="PANTHER" id="PTHR43861:SF6">
    <property type="entry name" value="METHYLTRANSFERASE TYPE 11"/>
    <property type="match status" value="1"/>
</dbReference>
<comment type="caution">
    <text evidence="2">The sequence shown here is derived from an EMBL/GenBank/DDBJ whole genome shotgun (WGS) entry which is preliminary data.</text>
</comment>
<reference evidence="2 3" key="1">
    <citation type="journal article" date="2016" name="Nat. Commun.">
        <title>Thousands of microbial genomes shed light on interconnected biogeochemical processes in an aquifer system.</title>
        <authorList>
            <person name="Anantharaman K."/>
            <person name="Brown C.T."/>
            <person name="Hug L.A."/>
            <person name="Sharon I."/>
            <person name="Castelle C.J."/>
            <person name="Probst A.J."/>
            <person name="Thomas B.C."/>
            <person name="Singh A."/>
            <person name="Wilkins M.J."/>
            <person name="Karaoz U."/>
            <person name="Brodie E.L."/>
            <person name="Williams K.H."/>
            <person name="Hubbard S.S."/>
            <person name="Banfield J.F."/>
        </authorList>
    </citation>
    <scope>NUCLEOTIDE SEQUENCE [LARGE SCALE GENOMIC DNA]</scope>
</reference>
<dbReference type="GO" id="GO:0008757">
    <property type="term" value="F:S-adenosylmethionine-dependent methyltransferase activity"/>
    <property type="evidence" value="ECO:0007669"/>
    <property type="project" value="InterPro"/>
</dbReference>
<organism evidence="2 3">
    <name type="scientific">Candidatus Azambacteria bacterium RIFOXYD1_FULL_42_11</name>
    <dbReference type="NCBI Taxonomy" id="1797310"/>
    <lineage>
        <taxon>Bacteria</taxon>
        <taxon>Candidatus Azamiibacteriota</taxon>
    </lineage>
</organism>
<dbReference type="AlphaFoldDB" id="A0A1F5CK17"/>
<proteinExistence type="predicted"/>
<dbReference type="InterPro" id="IPR013216">
    <property type="entry name" value="Methyltransf_11"/>
</dbReference>
<dbReference type="PANTHER" id="PTHR43861">
    <property type="entry name" value="TRANS-ACONITATE 2-METHYLTRANSFERASE-RELATED"/>
    <property type="match status" value="1"/>
</dbReference>
<dbReference type="Proteomes" id="UP000178974">
    <property type="component" value="Unassembled WGS sequence"/>
</dbReference>
<sequence>MFYQNKNFEYTDARAYDRRGELSILENYVLKLWQPFLKNKIAGLSGGKVVADLGCGTGEYAQGAKNAKKIYAVDISAPMLKLCREKLKNFPQAEIIQLSVFEANLPQADLIITIGVWEYVNPKLLFKTIEKMSQKGSKIIVVFPNIYNDLNLVRSVFKMKRVALRPGFIKKLFKADFRLIESANFGMVSWVPKKLQFLALPVWKFCDFIWRPFQKFLPLGINIYYLFERK</sequence>
<dbReference type="SUPFAM" id="SSF53335">
    <property type="entry name" value="S-adenosyl-L-methionine-dependent methyltransferases"/>
    <property type="match status" value="1"/>
</dbReference>
<protein>
    <recommendedName>
        <fullName evidence="1">Methyltransferase type 11 domain-containing protein</fullName>
    </recommendedName>
</protein>
<name>A0A1F5CK17_9BACT</name>